<organism evidence="8 9">
    <name type="scientific">Staphylococcus lutrae</name>
    <dbReference type="NCBI Taxonomy" id="155085"/>
    <lineage>
        <taxon>Bacteria</taxon>
        <taxon>Bacillati</taxon>
        <taxon>Bacillota</taxon>
        <taxon>Bacilli</taxon>
        <taxon>Bacillales</taxon>
        <taxon>Staphylococcaceae</taxon>
        <taxon>Staphylococcus</taxon>
    </lineage>
</organism>
<dbReference type="InterPro" id="IPR052159">
    <property type="entry name" value="Competence_DNA_uptake"/>
</dbReference>
<dbReference type="GO" id="GO:0030420">
    <property type="term" value="P:establishment of competence for transformation"/>
    <property type="evidence" value="ECO:0007669"/>
    <property type="project" value="InterPro"/>
</dbReference>
<comment type="subcellular location">
    <subcellularLocation>
        <location evidence="1">Cell membrane</location>
        <topology evidence="1">Multi-pass membrane protein</topology>
    </subcellularLocation>
</comment>
<protein>
    <submittedName>
        <fullName evidence="8">DNA internalization-related competence protein ComEC/Rec2</fullName>
    </submittedName>
</protein>
<evidence type="ECO:0000256" key="6">
    <source>
        <dbReference type="SAM" id="Phobius"/>
    </source>
</evidence>
<proteinExistence type="predicted"/>
<dbReference type="PANTHER" id="PTHR30619:SF1">
    <property type="entry name" value="RECOMBINATION PROTEIN 2"/>
    <property type="match status" value="1"/>
</dbReference>
<keyword evidence="3 6" id="KW-0812">Transmembrane</keyword>
<dbReference type="Proteomes" id="UP000242864">
    <property type="component" value="Chromosome"/>
</dbReference>
<feature type="transmembrane region" description="Helical" evidence="6">
    <location>
        <begin position="450"/>
        <end position="468"/>
    </location>
</feature>
<feature type="transmembrane region" description="Helical" evidence="6">
    <location>
        <begin position="357"/>
        <end position="380"/>
    </location>
</feature>
<keyword evidence="4 6" id="KW-1133">Transmembrane helix</keyword>
<feature type="transmembrane region" description="Helical" evidence="6">
    <location>
        <begin position="387"/>
        <end position="406"/>
    </location>
</feature>
<dbReference type="InterPro" id="IPR035681">
    <property type="entry name" value="ComA-like_MBL"/>
</dbReference>
<dbReference type="InterPro" id="IPR001279">
    <property type="entry name" value="Metallo-B-lactamas"/>
</dbReference>
<evidence type="ECO:0000256" key="1">
    <source>
        <dbReference type="ARBA" id="ARBA00004651"/>
    </source>
</evidence>
<dbReference type="CDD" id="cd07731">
    <property type="entry name" value="ComA-like_MBL-fold"/>
    <property type="match status" value="1"/>
</dbReference>
<reference evidence="8 9" key="1">
    <citation type="submission" date="2017-04" db="EMBL/GenBank/DDBJ databases">
        <authorList>
            <person name="Veseli I.A."/>
            <person name="Tang C."/>
            <person name="Pombert J.-F."/>
        </authorList>
    </citation>
    <scope>NUCLEOTIDE SEQUENCE [LARGE SCALE GENOMIC DNA]</scope>
    <source>
        <strain evidence="8 9">ATCC 700373</strain>
    </source>
</reference>
<feature type="transmembrane region" description="Helical" evidence="6">
    <location>
        <begin position="303"/>
        <end position="320"/>
    </location>
</feature>
<evidence type="ECO:0000259" key="7">
    <source>
        <dbReference type="SMART" id="SM00849"/>
    </source>
</evidence>
<keyword evidence="5 6" id="KW-0472">Membrane</keyword>
<dbReference type="Pfam" id="PF03772">
    <property type="entry name" value="Competence"/>
    <property type="match status" value="1"/>
</dbReference>
<dbReference type="EMBL" id="CP020773">
    <property type="protein sequence ID" value="ARJ49899.1"/>
    <property type="molecule type" value="Genomic_DNA"/>
</dbReference>
<dbReference type="SUPFAM" id="SSF56281">
    <property type="entry name" value="Metallo-hydrolase/oxidoreductase"/>
    <property type="match status" value="1"/>
</dbReference>
<evidence type="ECO:0000256" key="4">
    <source>
        <dbReference type="ARBA" id="ARBA00022989"/>
    </source>
</evidence>
<accession>A0AAC9RRD9</accession>
<evidence type="ECO:0000256" key="3">
    <source>
        <dbReference type="ARBA" id="ARBA00022692"/>
    </source>
</evidence>
<feature type="transmembrane region" description="Helical" evidence="6">
    <location>
        <begin position="12"/>
        <end position="34"/>
    </location>
</feature>
<gene>
    <name evidence="8" type="ORF">B5P37_00295</name>
</gene>
<dbReference type="Pfam" id="PF00753">
    <property type="entry name" value="Lactamase_B"/>
    <property type="match status" value="1"/>
</dbReference>
<evidence type="ECO:0000313" key="9">
    <source>
        <dbReference type="Proteomes" id="UP000242864"/>
    </source>
</evidence>
<keyword evidence="2" id="KW-1003">Cell membrane</keyword>
<dbReference type="Gene3D" id="3.60.15.10">
    <property type="entry name" value="Ribonuclease Z/Hydroxyacylglutathione hydrolase-like"/>
    <property type="match status" value="1"/>
</dbReference>
<feature type="transmembrane region" description="Helical" evidence="6">
    <location>
        <begin position="236"/>
        <end position="257"/>
    </location>
</feature>
<keyword evidence="9" id="KW-1185">Reference proteome</keyword>
<feature type="transmembrane region" description="Helical" evidence="6">
    <location>
        <begin position="211"/>
        <end position="230"/>
    </location>
</feature>
<feature type="transmembrane region" description="Helical" evidence="6">
    <location>
        <begin position="278"/>
        <end position="297"/>
    </location>
</feature>
<dbReference type="AlphaFoldDB" id="A0AAC9RRD9"/>
<dbReference type="RefSeq" id="WP_085236004.1">
    <property type="nucleotide sequence ID" value="NZ_CP020773.1"/>
</dbReference>
<evidence type="ECO:0000256" key="5">
    <source>
        <dbReference type="ARBA" id="ARBA00023136"/>
    </source>
</evidence>
<dbReference type="InterPro" id="IPR004477">
    <property type="entry name" value="ComEC_N"/>
</dbReference>
<dbReference type="NCBIfam" id="TIGR00361">
    <property type="entry name" value="ComEC_Rec2"/>
    <property type="match status" value="1"/>
</dbReference>
<evidence type="ECO:0000313" key="8">
    <source>
        <dbReference type="EMBL" id="ARJ49899.1"/>
    </source>
</evidence>
<dbReference type="InterPro" id="IPR004797">
    <property type="entry name" value="Competence_ComEC/Rec2"/>
</dbReference>
<dbReference type="KEGG" id="slz:B5P37_00295"/>
<dbReference type="GO" id="GO:0005886">
    <property type="term" value="C:plasma membrane"/>
    <property type="evidence" value="ECO:0007669"/>
    <property type="project" value="UniProtKB-SubCell"/>
</dbReference>
<feature type="transmembrane region" description="Helical" evidence="6">
    <location>
        <begin position="426"/>
        <end position="445"/>
    </location>
</feature>
<sequence length="745" mass="84823">MTYALIAYVIGHMAYHHFTAACFLYAVLACSLYFKRRHSLYIVLTLSMTLLGYGIDMSLHRSASVPKIHTGNQQLLVRYTALPTFQDDMLTIQAQTESGLLLVKSKVSSQIEHPSANFILNHQCLITGSFLPMRSAQQTPLFIANHLDFQQCQRARPTFKARLQYVKNKVIEHILDSRLSGKGEIIAIATGNTNYLDYETKLKAQKLGISHLFAISGTHITVLMMLFYSLGKRLPLPMFIVKFLLMLFLPCFLMFVGASPSAQRAVAMTLLMMMASSFYRLNALQALLIVYTTMSLFNSTYHYHLGFIYSFLIAAALIVMKDVLQQTPLVKSLLLGSYISVLVAIPINYVLTNEIQWQGLISNLFFIPFYSYIVIPLAFLISFLAMLFPFMLNFFVLLTHFIFSFQNTLLNSLSKLNHFPLIIPDFGEWAFFCCVVIVFLLLYLLTQKRYVLSMIIILSSCVFLWLVHPHYQNQMILIDVGQGDAILFLSETGETLLIDTGGVYAQHPRVHAKKNLTQATIYPLFKKLGIRHIDYLVITHAHQDHMGELTHLAEHLHIKNIIINPSHFDSQKFKMVKDVTLSEKAELYSYETISNIALGEFEFKFYNTDMTNSADPNEHSIITLARFHQTHILLMGDASAHNESLLLNRYQLPPIQILKVGHHGSQTSSDEQFITKIHPKIALISAGKHNIYHLPHPKTLEKLARVNTKVYNTADNHHIHILFTSNSAHPYDVTNERSDGDEHDK</sequence>
<feature type="transmembrane region" description="Helical" evidence="6">
    <location>
        <begin position="332"/>
        <end position="351"/>
    </location>
</feature>
<dbReference type="SMART" id="SM00849">
    <property type="entry name" value="Lactamase_B"/>
    <property type="match status" value="1"/>
</dbReference>
<feature type="domain" description="Metallo-beta-lactamase" evidence="7">
    <location>
        <begin position="482"/>
        <end position="688"/>
    </location>
</feature>
<evidence type="ECO:0000256" key="2">
    <source>
        <dbReference type="ARBA" id="ARBA00022475"/>
    </source>
</evidence>
<dbReference type="NCBIfam" id="TIGR00360">
    <property type="entry name" value="ComEC_N-term"/>
    <property type="match status" value="1"/>
</dbReference>
<dbReference type="InterPro" id="IPR036866">
    <property type="entry name" value="RibonucZ/Hydroxyglut_hydro"/>
</dbReference>
<dbReference type="PANTHER" id="PTHR30619">
    <property type="entry name" value="DNA INTERNALIZATION/COMPETENCE PROTEIN COMEC/REC2"/>
    <property type="match status" value="1"/>
</dbReference>
<name>A0AAC9RRD9_9STAP</name>